<dbReference type="Proteomes" id="UP001352263">
    <property type="component" value="Unassembled WGS sequence"/>
</dbReference>
<evidence type="ECO:0000313" key="2">
    <source>
        <dbReference type="Proteomes" id="UP001352263"/>
    </source>
</evidence>
<protein>
    <submittedName>
        <fullName evidence="1">Uncharacterized protein</fullName>
    </submittedName>
</protein>
<name>A0ABU6J9R6_9BURK</name>
<gene>
    <name evidence="1" type="ORF">RY831_14625</name>
</gene>
<evidence type="ECO:0000313" key="1">
    <source>
        <dbReference type="EMBL" id="MEC4720394.1"/>
    </source>
</evidence>
<organism evidence="1 2">
    <name type="scientific">Noviherbaspirillum album</name>
    <dbReference type="NCBI Taxonomy" id="3080276"/>
    <lineage>
        <taxon>Bacteria</taxon>
        <taxon>Pseudomonadati</taxon>
        <taxon>Pseudomonadota</taxon>
        <taxon>Betaproteobacteria</taxon>
        <taxon>Burkholderiales</taxon>
        <taxon>Oxalobacteraceae</taxon>
        <taxon>Noviherbaspirillum</taxon>
    </lineage>
</organism>
<dbReference type="RefSeq" id="WP_326507112.1">
    <property type="nucleotide sequence ID" value="NZ_JAWIIV010000011.1"/>
</dbReference>
<sequence>MNKKIGKNQLYVEVQRALDETLFSALQNTADLLQRIDTLLLQMDYILNIAQPPLSGKIRIEWAKDKRGRVRPMPVVWTRLKGPEVRYRYKELPLANLPRRARKTGAFNENADWMRGLLIQVQWLLNIRGRAIESINKFKLTTENLGEANESSFGEIEWLVGDVFKTYGLDPTTWVSKGRKLSAQSEPAEEMQADE</sequence>
<comment type="caution">
    <text evidence="1">The sequence shown here is derived from an EMBL/GenBank/DDBJ whole genome shotgun (WGS) entry which is preliminary data.</text>
</comment>
<reference evidence="1 2" key="1">
    <citation type="submission" date="2023-10" db="EMBL/GenBank/DDBJ databases">
        <title>Noviherbaspirillum sp. CPCC 100848 genome assembly.</title>
        <authorList>
            <person name="Li X.Y."/>
            <person name="Fang X.M."/>
        </authorList>
    </citation>
    <scope>NUCLEOTIDE SEQUENCE [LARGE SCALE GENOMIC DNA]</scope>
    <source>
        <strain evidence="1 2">CPCC 100848</strain>
    </source>
</reference>
<keyword evidence="2" id="KW-1185">Reference proteome</keyword>
<accession>A0ABU6J9R6</accession>
<proteinExistence type="predicted"/>
<dbReference type="EMBL" id="JAWIIV010000011">
    <property type="protein sequence ID" value="MEC4720394.1"/>
    <property type="molecule type" value="Genomic_DNA"/>
</dbReference>